<dbReference type="SUPFAM" id="SSF53067">
    <property type="entry name" value="Actin-like ATPase domain"/>
    <property type="match status" value="1"/>
</dbReference>
<evidence type="ECO:0000256" key="1">
    <source>
        <dbReference type="ARBA" id="ARBA00006479"/>
    </source>
</evidence>
<accession>G9WIJ7</accession>
<evidence type="ECO:0000313" key="3">
    <source>
        <dbReference type="Proteomes" id="UP000004959"/>
    </source>
</evidence>
<dbReference type="PANTHER" id="PTHR18964:SF170">
    <property type="entry name" value="SUGAR KINASE"/>
    <property type="match status" value="1"/>
</dbReference>
<dbReference type="Gene3D" id="3.30.420.40">
    <property type="match status" value="2"/>
</dbReference>
<dbReference type="eggNOG" id="COG1940">
    <property type="taxonomic scope" value="Bacteria"/>
</dbReference>
<sequence>MQKDYLAFDIGGTDIKYGLLDHSGNLIEHDKVATPDQNLDVFMAAINTIIARFEGRFRGICFSVPGTIDHNHGEIIYGGGSLPFMDHKSLPELLHLGEAIPVTVENDAKSAVLAELWLGNLKGVQNGAVITLGTGVGGGIVVNNQLLYGSHFQAGELSFMSDWQNFQSDTTIGKTGSAIVMIEQIAELLNLPNKKDGFAVFKAINASDLRALAIFQDFCRTIAALINNVQTVIDGERFVIGGGISAQNIVIETIQKEYLALRKAIPVLDATLKMPEIMAAKFHNQANLYGALYHMLLVADQDFN</sequence>
<dbReference type="PATRIC" id="fig|1045004.4.peg.8"/>
<dbReference type="GO" id="GO:0016301">
    <property type="term" value="F:kinase activity"/>
    <property type="evidence" value="ECO:0007669"/>
    <property type="project" value="UniProtKB-KW"/>
</dbReference>
<dbReference type="InterPro" id="IPR043129">
    <property type="entry name" value="ATPase_NBD"/>
</dbReference>
<keyword evidence="2" id="KW-0418">Kinase</keyword>
<dbReference type="HOGENOM" id="CLU_036604_0_2_9"/>
<keyword evidence="3" id="KW-1185">Reference proteome</keyword>
<comment type="similarity">
    <text evidence="1">Belongs to the ROK (NagC/XylR) family.</text>
</comment>
<dbReference type="Pfam" id="PF00480">
    <property type="entry name" value="ROK"/>
    <property type="match status" value="1"/>
</dbReference>
<dbReference type="PANTHER" id="PTHR18964">
    <property type="entry name" value="ROK (REPRESSOR, ORF, KINASE) FAMILY"/>
    <property type="match status" value="1"/>
</dbReference>
<dbReference type="EMBL" id="AFVZ01000001">
    <property type="protein sequence ID" value="EHN58136.1"/>
    <property type="molecule type" value="Genomic_DNA"/>
</dbReference>
<keyword evidence="2" id="KW-0808">Transferase</keyword>
<dbReference type="RefSeq" id="WP_007744185.1">
    <property type="nucleotide sequence ID" value="NZ_CM001398.1"/>
</dbReference>
<protein>
    <submittedName>
        <fullName evidence="2">Sugar kinase and transcription regulator</fullName>
    </submittedName>
</protein>
<dbReference type="OrthoDB" id="9815425at2"/>
<reference evidence="2 3" key="1">
    <citation type="journal article" date="2012" name="PLoS ONE">
        <title>Functional divergence in the genus oenococcus as predicted by genome sequencing of the newly-described species, Oenococcus kitaharae.</title>
        <authorList>
            <person name="Borneman A.R."/>
            <person name="McCarthy J.M."/>
            <person name="Chambers P.J."/>
            <person name="Bartowsky E.J."/>
        </authorList>
    </citation>
    <scope>NUCLEOTIDE SEQUENCE [LARGE SCALE GENOMIC DNA]</scope>
    <source>
        <strain evidence="3">DSM17330</strain>
    </source>
</reference>
<dbReference type="CDD" id="cd24152">
    <property type="entry name" value="ASKHA_NBD_ROK-like"/>
    <property type="match status" value="1"/>
</dbReference>
<gene>
    <name evidence="2" type="ORF">OKIT_0007</name>
</gene>
<dbReference type="STRING" id="336988.NT96_03255"/>
<organism evidence="2 3">
    <name type="scientific">Oenococcus kitaharae DSM 17330</name>
    <dbReference type="NCBI Taxonomy" id="1045004"/>
    <lineage>
        <taxon>Bacteria</taxon>
        <taxon>Bacillati</taxon>
        <taxon>Bacillota</taxon>
        <taxon>Bacilli</taxon>
        <taxon>Lactobacillales</taxon>
        <taxon>Lactobacillaceae</taxon>
        <taxon>Oenococcus</taxon>
    </lineage>
</organism>
<evidence type="ECO:0000313" key="2">
    <source>
        <dbReference type="EMBL" id="EHN58136.1"/>
    </source>
</evidence>
<dbReference type="Proteomes" id="UP000004959">
    <property type="component" value="Chromosome"/>
</dbReference>
<proteinExistence type="inferred from homology"/>
<dbReference type="AlphaFoldDB" id="G9WIJ7"/>
<comment type="caution">
    <text evidence="2">The sequence shown here is derived from an EMBL/GenBank/DDBJ whole genome shotgun (WGS) entry which is preliminary data.</text>
</comment>
<name>G9WIJ7_9LACO</name>
<dbReference type="InterPro" id="IPR000600">
    <property type="entry name" value="ROK"/>
</dbReference>